<sequence length="354" mass="37747">MKLSSLSLLSLAVPLAAVAEGGHGNIHLNRHHDLSKRASGDMHVYKRFSSSRWSFYDVGLGACGQHNTENDFIVAMNTPQYGSGYPGPNCFKTITMTYGGKTATAKVMDQCPGCPWGGLDLSRGLFRYFASEDAGIIYGEWSFNSDGGGGDGTPTTSKWVARTTTKETTTWTPEPTTTWKVANILKPVTTSMWKPEPTTTWTPEPATTWTPEPTTTTTWTPEPTTTWKPEPVTTWTPEPTTTTTWTPEPTTTWTPEPTTTWTPETTSKTATTSSISTVVEPSSPKSQSSSAPAHAPAFSGSSASINHSSNTASVLAIPTAAVAANSNGVSNFSRLNALFVNLGGLIVAAANAED</sequence>
<feature type="compositionally biased region" description="Low complexity" evidence="2">
    <location>
        <begin position="193"/>
        <end position="272"/>
    </location>
</feature>
<organism evidence="4 5">
    <name type="scientific">Crucibulum laeve</name>
    <dbReference type="NCBI Taxonomy" id="68775"/>
    <lineage>
        <taxon>Eukaryota</taxon>
        <taxon>Fungi</taxon>
        <taxon>Dikarya</taxon>
        <taxon>Basidiomycota</taxon>
        <taxon>Agaricomycotina</taxon>
        <taxon>Agaricomycetes</taxon>
        <taxon>Agaricomycetidae</taxon>
        <taxon>Agaricales</taxon>
        <taxon>Agaricineae</taxon>
        <taxon>Nidulariaceae</taxon>
        <taxon>Crucibulum</taxon>
    </lineage>
</organism>
<evidence type="ECO:0000256" key="1">
    <source>
        <dbReference type="ARBA" id="ARBA00022729"/>
    </source>
</evidence>
<dbReference type="PANTHER" id="PTHR31836">
    <property type="match status" value="1"/>
</dbReference>
<feature type="region of interest" description="Disordered" evidence="2">
    <location>
        <begin position="192"/>
        <end position="302"/>
    </location>
</feature>
<name>A0A5C3MC14_9AGAR</name>
<dbReference type="PANTHER" id="PTHR31836:SF28">
    <property type="entry name" value="SRCR DOMAIN-CONTAINING PROTEIN-RELATED"/>
    <property type="match status" value="1"/>
</dbReference>
<dbReference type="CDD" id="cd22191">
    <property type="entry name" value="DPBB_RlpA_EXP_N-like"/>
    <property type="match status" value="1"/>
</dbReference>
<evidence type="ECO:0000256" key="3">
    <source>
        <dbReference type="SAM" id="SignalP"/>
    </source>
</evidence>
<dbReference type="STRING" id="68775.A0A5C3MC14"/>
<evidence type="ECO:0008006" key="6">
    <source>
        <dbReference type="Google" id="ProtNLM"/>
    </source>
</evidence>
<accession>A0A5C3MC14</accession>
<keyword evidence="5" id="KW-1185">Reference proteome</keyword>
<dbReference type="Gene3D" id="2.40.40.10">
    <property type="entry name" value="RlpA-like domain"/>
    <property type="match status" value="1"/>
</dbReference>
<proteinExistence type="predicted"/>
<protein>
    <recommendedName>
        <fullName evidence="6">RlpA-like double-psi beta-barrel-protein domain-containing protein-containing protein</fullName>
    </recommendedName>
</protein>
<reference evidence="4 5" key="1">
    <citation type="journal article" date="2019" name="Nat. Ecol. Evol.">
        <title>Megaphylogeny resolves global patterns of mushroom evolution.</title>
        <authorList>
            <person name="Varga T."/>
            <person name="Krizsan K."/>
            <person name="Foldi C."/>
            <person name="Dima B."/>
            <person name="Sanchez-Garcia M."/>
            <person name="Sanchez-Ramirez S."/>
            <person name="Szollosi G.J."/>
            <person name="Szarkandi J.G."/>
            <person name="Papp V."/>
            <person name="Albert L."/>
            <person name="Andreopoulos W."/>
            <person name="Angelini C."/>
            <person name="Antonin V."/>
            <person name="Barry K.W."/>
            <person name="Bougher N.L."/>
            <person name="Buchanan P."/>
            <person name="Buyck B."/>
            <person name="Bense V."/>
            <person name="Catcheside P."/>
            <person name="Chovatia M."/>
            <person name="Cooper J."/>
            <person name="Damon W."/>
            <person name="Desjardin D."/>
            <person name="Finy P."/>
            <person name="Geml J."/>
            <person name="Haridas S."/>
            <person name="Hughes K."/>
            <person name="Justo A."/>
            <person name="Karasinski D."/>
            <person name="Kautmanova I."/>
            <person name="Kiss B."/>
            <person name="Kocsube S."/>
            <person name="Kotiranta H."/>
            <person name="LaButti K.M."/>
            <person name="Lechner B.E."/>
            <person name="Liimatainen K."/>
            <person name="Lipzen A."/>
            <person name="Lukacs Z."/>
            <person name="Mihaltcheva S."/>
            <person name="Morgado L.N."/>
            <person name="Niskanen T."/>
            <person name="Noordeloos M.E."/>
            <person name="Ohm R.A."/>
            <person name="Ortiz-Santana B."/>
            <person name="Ovrebo C."/>
            <person name="Racz N."/>
            <person name="Riley R."/>
            <person name="Savchenko A."/>
            <person name="Shiryaev A."/>
            <person name="Soop K."/>
            <person name="Spirin V."/>
            <person name="Szebenyi C."/>
            <person name="Tomsovsky M."/>
            <person name="Tulloss R.E."/>
            <person name="Uehling J."/>
            <person name="Grigoriev I.V."/>
            <person name="Vagvolgyi C."/>
            <person name="Papp T."/>
            <person name="Martin F.M."/>
            <person name="Miettinen O."/>
            <person name="Hibbett D.S."/>
            <person name="Nagy L.G."/>
        </authorList>
    </citation>
    <scope>NUCLEOTIDE SEQUENCE [LARGE SCALE GENOMIC DNA]</scope>
    <source>
        <strain evidence="4 5">CBS 166.37</strain>
    </source>
</reference>
<dbReference type="InterPro" id="IPR051477">
    <property type="entry name" value="Expansin_CellWall"/>
</dbReference>
<dbReference type="Proteomes" id="UP000308652">
    <property type="component" value="Unassembled WGS sequence"/>
</dbReference>
<gene>
    <name evidence="4" type="ORF">BDQ12DRAFT_677080</name>
</gene>
<evidence type="ECO:0000256" key="2">
    <source>
        <dbReference type="SAM" id="MobiDB-lite"/>
    </source>
</evidence>
<evidence type="ECO:0000313" key="5">
    <source>
        <dbReference type="Proteomes" id="UP000308652"/>
    </source>
</evidence>
<evidence type="ECO:0000313" key="4">
    <source>
        <dbReference type="EMBL" id="TFK42954.1"/>
    </source>
</evidence>
<dbReference type="AlphaFoldDB" id="A0A5C3MC14"/>
<dbReference type="SUPFAM" id="SSF50685">
    <property type="entry name" value="Barwin-like endoglucanases"/>
    <property type="match status" value="1"/>
</dbReference>
<dbReference type="OrthoDB" id="623670at2759"/>
<feature type="compositionally biased region" description="Low complexity" evidence="2">
    <location>
        <begin position="281"/>
        <end position="302"/>
    </location>
</feature>
<dbReference type="InterPro" id="IPR036908">
    <property type="entry name" value="RlpA-like_sf"/>
</dbReference>
<keyword evidence="1 3" id="KW-0732">Signal</keyword>
<dbReference type="EMBL" id="ML213592">
    <property type="protein sequence ID" value="TFK42954.1"/>
    <property type="molecule type" value="Genomic_DNA"/>
</dbReference>
<feature type="signal peptide" evidence="3">
    <location>
        <begin position="1"/>
        <end position="19"/>
    </location>
</feature>
<feature type="chain" id="PRO_5022716200" description="RlpA-like double-psi beta-barrel-protein domain-containing protein-containing protein" evidence="3">
    <location>
        <begin position="20"/>
        <end position="354"/>
    </location>
</feature>